<gene>
    <name evidence="10" type="ORF">GNLVRS02_ARAD1A02970g</name>
</gene>
<keyword evidence="4 9" id="KW-0812">Transmembrane</keyword>
<name>A0A060T1V4_BLAAD</name>
<evidence type="ECO:0000256" key="5">
    <source>
        <dbReference type="ARBA" id="ARBA00022989"/>
    </source>
</evidence>
<keyword evidence="5 9" id="KW-1133">Transmembrane helix</keyword>
<keyword evidence="7" id="KW-0175">Coiled coil</keyword>
<dbReference type="PhylomeDB" id="A0A060T1V4"/>
<feature type="transmembrane region" description="Helical" evidence="9">
    <location>
        <begin position="91"/>
        <end position="112"/>
    </location>
</feature>
<dbReference type="EMBL" id="HG937691">
    <property type="protein sequence ID" value="CDP33156.1"/>
    <property type="molecule type" value="Genomic_DNA"/>
</dbReference>
<evidence type="ECO:0000256" key="9">
    <source>
        <dbReference type="SAM" id="Phobius"/>
    </source>
</evidence>
<reference evidence="10" key="1">
    <citation type="submission" date="2014-02" db="EMBL/GenBank/DDBJ databases">
        <authorList>
            <person name="Genoscope - CEA"/>
        </authorList>
    </citation>
    <scope>NUCLEOTIDE SEQUENCE</scope>
    <source>
        <strain evidence="10">LS3</strain>
    </source>
</reference>
<dbReference type="PANTHER" id="PTHR31632">
    <property type="entry name" value="IRON TRANSPORTER FTH1"/>
    <property type="match status" value="1"/>
</dbReference>
<protein>
    <submittedName>
        <fullName evidence="10">ARAD1A02970p</fullName>
    </submittedName>
</protein>
<organism evidence="10">
    <name type="scientific">Blastobotrys adeninivorans</name>
    <name type="common">Yeast</name>
    <name type="synonym">Arxula adeninivorans</name>
    <dbReference type="NCBI Taxonomy" id="409370"/>
    <lineage>
        <taxon>Eukaryota</taxon>
        <taxon>Fungi</taxon>
        <taxon>Dikarya</taxon>
        <taxon>Ascomycota</taxon>
        <taxon>Saccharomycotina</taxon>
        <taxon>Dipodascomycetes</taxon>
        <taxon>Dipodascales</taxon>
        <taxon>Trichomonascaceae</taxon>
        <taxon>Blastobotrys</taxon>
    </lineage>
</organism>
<keyword evidence="3" id="KW-0410">Iron transport</keyword>
<evidence type="ECO:0000256" key="1">
    <source>
        <dbReference type="ARBA" id="ARBA00004141"/>
    </source>
</evidence>
<proteinExistence type="inferred from homology"/>
<feature type="coiled-coil region" evidence="7">
    <location>
        <begin position="334"/>
        <end position="361"/>
    </location>
</feature>
<dbReference type="PANTHER" id="PTHR31632:SF2">
    <property type="entry name" value="PLASMA MEMBRANE IRON PERMEASE"/>
    <property type="match status" value="1"/>
</dbReference>
<feature type="transmembrane region" description="Helical" evidence="9">
    <location>
        <begin position="296"/>
        <end position="315"/>
    </location>
</feature>
<feature type="transmembrane region" description="Helical" evidence="9">
    <location>
        <begin position="51"/>
        <end position="79"/>
    </location>
</feature>
<evidence type="ECO:0000256" key="8">
    <source>
        <dbReference type="SAM" id="MobiDB-lite"/>
    </source>
</evidence>
<evidence type="ECO:0000256" key="3">
    <source>
        <dbReference type="ARBA" id="ARBA00022496"/>
    </source>
</evidence>
<feature type="transmembrane region" description="Helical" evidence="9">
    <location>
        <begin position="182"/>
        <end position="204"/>
    </location>
</feature>
<feature type="transmembrane region" description="Helical" evidence="9">
    <location>
        <begin position="149"/>
        <end position="170"/>
    </location>
</feature>
<evidence type="ECO:0000256" key="4">
    <source>
        <dbReference type="ARBA" id="ARBA00022692"/>
    </source>
</evidence>
<evidence type="ECO:0000313" key="10">
    <source>
        <dbReference type="EMBL" id="CDP33156.1"/>
    </source>
</evidence>
<keyword evidence="3" id="KW-0408">Iron</keyword>
<evidence type="ECO:0000256" key="6">
    <source>
        <dbReference type="ARBA" id="ARBA00023136"/>
    </source>
</evidence>
<reference evidence="10" key="2">
    <citation type="submission" date="2014-06" db="EMBL/GenBank/DDBJ databases">
        <title>The complete genome of Blastobotrys (Arxula) adeninivorans LS3 - a yeast of biotechnological interest.</title>
        <authorList>
            <person name="Kunze G."/>
            <person name="Gaillardin C."/>
            <person name="Czernicka M."/>
            <person name="Durrens P."/>
            <person name="Martin T."/>
            <person name="Boer E."/>
            <person name="Gabaldon T."/>
            <person name="Cruz J."/>
            <person name="Talla E."/>
            <person name="Marck C."/>
            <person name="Goffeau A."/>
            <person name="Barbe V."/>
            <person name="Baret P."/>
            <person name="Baronian K."/>
            <person name="Beier S."/>
            <person name="Bleykasten C."/>
            <person name="Bode R."/>
            <person name="Casaregola S."/>
            <person name="Despons L."/>
            <person name="Fairhead C."/>
            <person name="Giersberg M."/>
            <person name="Gierski P."/>
            <person name="Hahnel U."/>
            <person name="Hartmann A."/>
            <person name="Jankowska D."/>
            <person name="Jubin C."/>
            <person name="Jung P."/>
            <person name="Lafontaine I."/>
            <person name="Leh-Louis V."/>
            <person name="Lemaire M."/>
            <person name="Marcet-Houben M."/>
            <person name="Mascher M."/>
            <person name="Morel G."/>
            <person name="Richard G.-F."/>
            <person name="Riechen J."/>
            <person name="Sacerdot C."/>
            <person name="Sarkar A."/>
            <person name="Savel G."/>
            <person name="Schacherer J."/>
            <person name="Sherman D."/>
            <person name="Straub M.-L."/>
            <person name="Stein N."/>
            <person name="Thierry A."/>
            <person name="Trautwein-Schult A."/>
            <person name="Westhof E."/>
            <person name="Worch S."/>
            <person name="Dujon B."/>
            <person name="Souciet J.-L."/>
            <person name="Wincker P."/>
            <person name="Scholz U."/>
            <person name="Neuveglise N."/>
        </authorList>
    </citation>
    <scope>NUCLEOTIDE SEQUENCE</scope>
    <source>
        <strain evidence="10">LS3</strain>
    </source>
</reference>
<keyword evidence="3" id="KW-0406">Ion transport</keyword>
<keyword evidence="6 9" id="KW-0472">Membrane</keyword>
<evidence type="ECO:0000256" key="2">
    <source>
        <dbReference type="ARBA" id="ARBA00008333"/>
    </source>
</evidence>
<dbReference type="AlphaFoldDB" id="A0A060T1V4"/>
<keyword evidence="3" id="KW-0813">Transport</keyword>
<accession>A0A060T1V4</accession>
<feature type="transmembrane region" description="Helical" evidence="9">
    <location>
        <begin position="211"/>
        <end position="233"/>
    </location>
</feature>
<feature type="compositionally biased region" description="Basic and acidic residues" evidence="8">
    <location>
        <begin position="381"/>
        <end position="410"/>
    </location>
</feature>
<comment type="subcellular location">
    <subcellularLocation>
        <location evidence="1">Membrane</location>
        <topology evidence="1">Multi-pass membrane protein</topology>
    </subcellularLocation>
</comment>
<dbReference type="GO" id="GO:0033573">
    <property type="term" value="C:high-affinity iron permease complex"/>
    <property type="evidence" value="ECO:0007669"/>
    <property type="project" value="InterPro"/>
</dbReference>
<evidence type="ECO:0000256" key="7">
    <source>
        <dbReference type="SAM" id="Coils"/>
    </source>
</evidence>
<feature type="transmembrane region" description="Helical" evidence="9">
    <location>
        <begin position="12"/>
        <end position="31"/>
    </location>
</feature>
<feature type="region of interest" description="Disordered" evidence="8">
    <location>
        <begin position="370"/>
        <end position="410"/>
    </location>
</feature>
<dbReference type="Pfam" id="PF03239">
    <property type="entry name" value="FTR1"/>
    <property type="match status" value="1"/>
</dbReference>
<comment type="similarity">
    <text evidence="2">Belongs to the oxidase-dependent Fe transporter (OFeT) (TC 9.A.10.1) family.</text>
</comment>
<dbReference type="InterPro" id="IPR004923">
    <property type="entry name" value="FTR1/Fip1/EfeU"/>
</dbReference>
<sequence length="410" mass="45985">MVEVFAVDVFFIVFRETLEASVIISVLLAFIKQGLGKQKELTLDRRLYKKLVWQVWIGAVLGLVICLCLGGAFIGVFYGLGNDIWANSEDLWEGIFSVIAVIMITIMGVAMLRLNKMKEKWRVKIAQAIIDSTKNTKSRLPFRTWMKKYALAILPFVTTLREGVEAIVYVGGVSLGHPASAFPLAVICGLLCGIGVGVFLYLGGNQVHMQYFLIVATCFLYLICAGLWSRAIWYFQLYVFSKQAGGDVAESGSGPGSYNIKQSVWHVNCCNGETDNGWMIFNALFGWTNSATYGSVISYNVFWIFLICVFGSLLYEEKKGYLPGTKWFYKTSLYKKIQARKQKKVANADELIREAENVAAEHYGQKLAVNRDDIESNMPADRTDSSSEEYKDAHKDVSVTEKTHTVDDRV</sequence>
<dbReference type="GO" id="GO:0015093">
    <property type="term" value="F:ferrous iron transmembrane transporter activity"/>
    <property type="evidence" value="ECO:0007669"/>
    <property type="project" value="TreeGrafter"/>
</dbReference>